<evidence type="ECO:0000256" key="2">
    <source>
        <dbReference type="ARBA" id="ARBA00021549"/>
    </source>
</evidence>
<dbReference type="EMBL" id="JACCKB010000001">
    <property type="protein sequence ID" value="NYZ64605.1"/>
    <property type="molecule type" value="Genomic_DNA"/>
</dbReference>
<reference evidence="13 14" key="1">
    <citation type="submission" date="2020-07" db="EMBL/GenBank/DDBJ databases">
        <title>Endozoicomonas sp. nov., isolated from sediment.</title>
        <authorList>
            <person name="Gu T."/>
        </authorList>
    </citation>
    <scope>NUCLEOTIDE SEQUENCE [LARGE SCALE GENOMIC DNA]</scope>
    <source>
        <strain evidence="13 14">SM1973</strain>
    </source>
</reference>
<evidence type="ECO:0000256" key="5">
    <source>
        <dbReference type="ARBA" id="ARBA00022519"/>
    </source>
</evidence>
<feature type="domain" description="General secretion pathway GspH" evidence="12">
    <location>
        <begin position="46"/>
        <end position="171"/>
    </location>
</feature>
<evidence type="ECO:0000256" key="9">
    <source>
        <dbReference type="ARBA" id="ARBA00025772"/>
    </source>
</evidence>
<dbReference type="InterPro" id="IPR045584">
    <property type="entry name" value="Pilin-like"/>
</dbReference>
<dbReference type="InterPro" id="IPR012902">
    <property type="entry name" value="N_methyl_site"/>
</dbReference>
<dbReference type="Gene3D" id="3.30.700.10">
    <property type="entry name" value="Glycoprotein, Type 4 Pilin"/>
    <property type="match status" value="1"/>
</dbReference>
<evidence type="ECO:0000256" key="6">
    <source>
        <dbReference type="ARBA" id="ARBA00022692"/>
    </source>
</evidence>
<evidence type="ECO:0000256" key="4">
    <source>
        <dbReference type="ARBA" id="ARBA00022481"/>
    </source>
</evidence>
<keyword evidence="8 11" id="KW-0472">Membrane</keyword>
<dbReference type="InterPro" id="IPR022346">
    <property type="entry name" value="T2SS_GspH"/>
</dbReference>
<evidence type="ECO:0000256" key="7">
    <source>
        <dbReference type="ARBA" id="ARBA00022989"/>
    </source>
</evidence>
<keyword evidence="7 11" id="KW-1133">Transmembrane helix</keyword>
<accession>A0A853I5V3</accession>
<evidence type="ECO:0000256" key="10">
    <source>
        <dbReference type="ARBA" id="ARBA00030775"/>
    </source>
</evidence>
<sequence length="177" mass="19944">MIKKTQGFTLIELMIVLVIIAILAFISAPGFERFIERGKLEQFKDELYTQLIFAKSEAIKRNKLISVVLYKKTSPPNSWLMRVCESADPSICKSSCEKDNKKVSNCYVINEESILPSKKAKIAGREKIIIFNGQGFAKEIKDDGSNISKLEIEIKDKENNTKHKVTINKSGSINLST</sequence>
<dbReference type="Pfam" id="PF12019">
    <property type="entry name" value="GspH"/>
    <property type="match status" value="1"/>
</dbReference>
<protein>
    <recommendedName>
        <fullName evidence="2">Type II secretion system protein H</fullName>
    </recommendedName>
    <alternativeName>
        <fullName evidence="10">General secretion pathway protein H</fullName>
    </alternativeName>
</protein>
<organism evidence="13 14">
    <name type="scientific">Spartinivicinus marinus</name>
    <dbReference type="NCBI Taxonomy" id="2994442"/>
    <lineage>
        <taxon>Bacteria</taxon>
        <taxon>Pseudomonadati</taxon>
        <taxon>Pseudomonadota</taxon>
        <taxon>Gammaproteobacteria</taxon>
        <taxon>Oceanospirillales</taxon>
        <taxon>Zooshikellaceae</taxon>
        <taxon>Spartinivicinus</taxon>
    </lineage>
</organism>
<evidence type="ECO:0000256" key="8">
    <source>
        <dbReference type="ARBA" id="ARBA00023136"/>
    </source>
</evidence>
<evidence type="ECO:0000313" key="13">
    <source>
        <dbReference type="EMBL" id="NYZ64605.1"/>
    </source>
</evidence>
<dbReference type="RefSeq" id="WP_180566626.1">
    <property type="nucleotide sequence ID" value="NZ_JACCKB010000001.1"/>
</dbReference>
<dbReference type="PROSITE" id="PS00409">
    <property type="entry name" value="PROKAR_NTER_METHYL"/>
    <property type="match status" value="1"/>
</dbReference>
<comment type="similarity">
    <text evidence="9">Belongs to the GSP H family.</text>
</comment>
<evidence type="ECO:0000256" key="11">
    <source>
        <dbReference type="SAM" id="Phobius"/>
    </source>
</evidence>
<comment type="subcellular location">
    <subcellularLocation>
        <location evidence="1">Cell inner membrane</location>
        <topology evidence="1">Single-pass membrane protein</topology>
    </subcellularLocation>
</comment>
<evidence type="ECO:0000259" key="12">
    <source>
        <dbReference type="Pfam" id="PF12019"/>
    </source>
</evidence>
<dbReference type="Proteomes" id="UP000569732">
    <property type="component" value="Unassembled WGS sequence"/>
</dbReference>
<keyword evidence="3" id="KW-1003">Cell membrane</keyword>
<name>A0A853I5V3_9GAMM</name>
<dbReference type="SUPFAM" id="SSF54523">
    <property type="entry name" value="Pili subunits"/>
    <property type="match status" value="1"/>
</dbReference>
<dbReference type="GO" id="GO:0015627">
    <property type="term" value="C:type II protein secretion system complex"/>
    <property type="evidence" value="ECO:0007669"/>
    <property type="project" value="InterPro"/>
</dbReference>
<keyword evidence="6 11" id="KW-0812">Transmembrane</keyword>
<proteinExistence type="inferred from homology"/>
<dbReference type="GO" id="GO:0015628">
    <property type="term" value="P:protein secretion by the type II secretion system"/>
    <property type="evidence" value="ECO:0007669"/>
    <property type="project" value="InterPro"/>
</dbReference>
<keyword evidence="4" id="KW-0488">Methylation</keyword>
<dbReference type="Pfam" id="PF07963">
    <property type="entry name" value="N_methyl"/>
    <property type="match status" value="1"/>
</dbReference>
<comment type="caution">
    <text evidence="13">The sequence shown here is derived from an EMBL/GenBank/DDBJ whole genome shotgun (WGS) entry which is preliminary data.</text>
</comment>
<keyword evidence="14" id="KW-1185">Reference proteome</keyword>
<gene>
    <name evidence="13" type="ORF">H0A36_01205</name>
</gene>
<keyword evidence="5" id="KW-0997">Cell inner membrane</keyword>
<feature type="transmembrane region" description="Helical" evidence="11">
    <location>
        <begin position="7"/>
        <end position="28"/>
    </location>
</feature>
<evidence type="ECO:0000256" key="3">
    <source>
        <dbReference type="ARBA" id="ARBA00022475"/>
    </source>
</evidence>
<evidence type="ECO:0000313" key="14">
    <source>
        <dbReference type="Proteomes" id="UP000569732"/>
    </source>
</evidence>
<evidence type="ECO:0000256" key="1">
    <source>
        <dbReference type="ARBA" id="ARBA00004377"/>
    </source>
</evidence>
<dbReference type="AlphaFoldDB" id="A0A853I5V3"/>
<dbReference type="NCBIfam" id="TIGR02532">
    <property type="entry name" value="IV_pilin_GFxxxE"/>
    <property type="match status" value="1"/>
</dbReference>
<dbReference type="GO" id="GO:0005886">
    <property type="term" value="C:plasma membrane"/>
    <property type="evidence" value="ECO:0007669"/>
    <property type="project" value="UniProtKB-SubCell"/>
</dbReference>